<dbReference type="GO" id="GO:0008270">
    <property type="term" value="F:zinc ion binding"/>
    <property type="evidence" value="ECO:0007669"/>
    <property type="project" value="InterPro"/>
</dbReference>
<dbReference type="STRING" id="64791.A0A151WHC9"/>
<proteinExistence type="predicted"/>
<name>A0A151WHC9_9HYME</name>
<dbReference type="Gene3D" id="3.40.390.10">
    <property type="entry name" value="Collagenase (Catalytic Domain)"/>
    <property type="match status" value="1"/>
</dbReference>
<keyword evidence="2" id="KW-0479">Metal-binding</keyword>
<dbReference type="InterPro" id="IPR001818">
    <property type="entry name" value="Pept_M10_metallopeptidase"/>
</dbReference>
<dbReference type="SUPFAM" id="SSF55486">
    <property type="entry name" value="Metalloproteases ('zincins'), catalytic domain"/>
    <property type="match status" value="1"/>
</dbReference>
<evidence type="ECO:0000256" key="3">
    <source>
        <dbReference type="ARBA" id="ARBA00022801"/>
    </source>
</evidence>
<evidence type="ECO:0000256" key="1">
    <source>
        <dbReference type="ARBA" id="ARBA00022670"/>
    </source>
</evidence>
<evidence type="ECO:0000259" key="5">
    <source>
        <dbReference type="Pfam" id="PF00413"/>
    </source>
</evidence>
<keyword evidence="3" id="KW-0378">Hydrolase</keyword>
<protein>
    <recommendedName>
        <fullName evidence="5">Peptidase M10 metallopeptidase domain-containing protein</fullName>
    </recommendedName>
</protein>
<dbReference type="GO" id="GO:0031012">
    <property type="term" value="C:extracellular matrix"/>
    <property type="evidence" value="ECO:0007669"/>
    <property type="project" value="InterPro"/>
</dbReference>
<reference evidence="6 7" key="1">
    <citation type="submission" date="2015-09" db="EMBL/GenBank/DDBJ databases">
        <title>Trachymyrmex zeteki WGS genome.</title>
        <authorList>
            <person name="Nygaard S."/>
            <person name="Hu H."/>
            <person name="Boomsma J."/>
            <person name="Zhang G."/>
        </authorList>
    </citation>
    <scope>NUCLEOTIDE SEQUENCE [LARGE SCALE GENOMIC DNA]</scope>
    <source>
        <strain evidence="6">Tzet28-1</strain>
        <tissue evidence="6">Whole body</tissue>
    </source>
</reference>
<keyword evidence="1" id="KW-0645">Protease</keyword>
<keyword evidence="7" id="KW-1185">Reference proteome</keyword>
<dbReference type="GO" id="GO:0004222">
    <property type="term" value="F:metalloendopeptidase activity"/>
    <property type="evidence" value="ECO:0007669"/>
    <property type="project" value="InterPro"/>
</dbReference>
<evidence type="ECO:0000313" key="7">
    <source>
        <dbReference type="Proteomes" id="UP000075809"/>
    </source>
</evidence>
<evidence type="ECO:0000256" key="4">
    <source>
        <dbReference type="ARBA" id="ARBA00022833"/>
    </source>
</evidence>
<feature type="domain" description="Peptidase M10 metallopeptidase" evidence="5">
    <location>
        <begin position="11"/>
        <end position="125"/>
    </location>
</feature>
<dbReference type="Pfam" id="PF00413">
    <property type="entry name" value="Peptidase_M10"/>
    <property type="match status" value="1"/>
</dbReference>
<gene>
    <name evidence="6" type="ORF">ALC60_13752</name>
</gene>
<sequence>MKIHLTWNFHLADAHTLQTTAFAFSLWATNSSLSFERKTLNPNILISYRSGTHTYVNHKRNGEICSSSFDVVEYSLTRSILHNYVAEIHVVNAESWHIYLNKKPINKEYLLHTLTHEIGHALGLRGYI</sequence>
<evidence type="ECO:0000256" key="2">
    <source>
        <dbReference type="ARBA" id="ARBA00022723"/>
    </source>
</evidence>
<evidence type="ECO:0000313" key="6">
    <source>
        <dbReference type="EMBL" id="KYQ47230.1"/>
    </source>
</evidence>
<accession>A0A151WHC9</accession>
<keyword evidence="4" id="KW-0862">Zinc</keyword>
<organism evidence="6 7">
    <name type="scientific">Mycetomoellerius zeteki</name>
    <dbReference type="NCBI Taxonomy" id="64791"/>
    <lineage>
        <taxon>Eukaryota</taxon>
        <taxon>Metazoa</taxon>
        <taxon>Ecdysozoa</taxon>
        <taxon>Arthropoda</taxon>
        <taxon>Hexapoda</taxon>
        <taxon>Insecta</taxon>
        <taxon>Pterygota</taxon>
        <taxon>Neoptera</taxon>
        <taxon>Endopterygota</taxon>
        <taxon>Hymenoptera</taxon>
        <taxon>Apocrita</taxon>
        <taxon>Aculeata</taxon>
        <taxon>Formicoidea</taxon>
        <taxon>Formicidae</taxon>
        <taxon>Myrmicinae</taxon>
        <taxon>Mycetomoellerius</taxon>
    </lineage>
</organism>
<dbReference type="AlphaFoldDB" id="A0A151WHC9"/>
<dbReference type="Proteomes" id="UP000075809">
    <property type="component" value="Unassembled WGS sequence"/>
</dbReference>
<dbReference type="GO" id="GO:0006508">
    <property type="term" value="P:proteolysis"/>
    <property type="evidence" value="ECO:0007669"/>
    <property type="project" value="UniProtKB-KW"/>
</dbReference>
<dbReference type="InterPro" id="IPR024079">
    <property type="entry name" value="MetalloPept_cat_dom_sf"/>
</dbReference>
<dbReference type="EMBL" id="KQ983123">
    <property type="protein sequence ID" value="KYQ47230.1"/>
    <property type="molecule type" value="Genomic_DNA"/>
</dbReference>